<comment type="caution">
    <text evidence="1">The sequence shown here is derived from an EMBL/GenBank/DDBJ whole genome shotgun (WGS) entry which is preliminary data.</text>
</comment>
<reference evidence="1 2" key="1">
    <citation type="submission" date="2019-04" db="EMBL/GenBank/DDBJ databases">
        <title>Step-wise assembly of the neonatal virome modulated by breast feeding.</title>
        <authorList>
            <person name="Liang G."/>
            <person name="Bushman F."/>
        </authorList>
    </citation>
    <scope>NUCLEOTIDE SEQUENCE [LARGE SCALE GENOMIC DNA]</scope>
    <source>
        <strain evidence="1 2">E3404</strain>
    </source>
</reference>
<sequence length="28" mass="3087">QANLSILGFIVLGLVAMVHRKKGRHEAK</sequence>
<name>A0A6I4XVM6_ENTGA</name>
<evidence type="ECO:0000313" key="1">
    <source>
        <dbReference type="EMBL" id="MXS27628.1"/>
    </source>
</evidence>
<feature type="non-terminal residue" evidence="1">
    <location>
        <position position="1"/>
    </location>
</feature>
<organism evidence="1 2">
    <name type="scientific">Enterococcus gallinarum</name>
    <dbReference type="NCBI Taxonomy" id="1353"/>
    <lineage>
        <taxon>Bacteria</taxon>
        <taxon>Bacillati</taxon>
        <taxon>Bacillota</taxon>
        <taxon>Bacilli</taxon>
        <taxon>Lactobacillales</taxon>
        <taxon>Enterococcaceae</taxon>
        <taxon>Enterococcus</taxon>
    </lineage>
</organism>
<proteinExistence type="predicted"/>
<dbReference type="EMBL" id="WVTI01000084">
    <property type="protein sequence ID" value="MXS27628.1"/>
    <property type="molecule type" value="Genomic_DNA"/>
</dbReference>
<evidence type="ECO:0000313" key="2">
    <source>
        <dbReference type="Proteomes" id="UP000439965"/>
    </source>
</evidence>
<dbReference type="Proteomes" id="UP000439965">
    <property type="component" value="Unassembled WGS sequence"/>
</dbReference>
<protein>
    <submittedName>
        <fullName evidence="1">Cell surface protein</fullName>
    </submittedName>
</protein>
<gene>
    <name evidence="1" type="ORF">GTI89_16390</name>
</gene>
<dbReference type="AlphaFoldDB" id="A0A6I4XVM6"/>
<accession>A0A6I4XVM6</accession>